<reference evidence="6 7" key="1">
    <citation type="submission" date="2024-08" db="EMBL/GenBank/DDBJ databases">
        <authorList>
            <person name="Cucini C."/>
            <person name="Frati F."/>
        </authorList>
    </citation>
    <scope>NUCLEOTIDE SEQUENCE [LARGE SCALE GENOMIC DNA]</scope>
</reference>
<dbReference type="EMBL" id="CAXLJM020000072">
    <property type="protein sequence ID" value="CAL8126296.1"/>
    <property type="molecule type" value="Genomic_DNA"/>
</dbReference>
<protein>
    <recommendedName>
        <fullName evidence="5">MYND-type domain-containing protein</fullName>
    </recommendedName>
</protein>
<keyword evidence="1" id="KW-0479">Metal-binding</keyword>
<dbReference type="PROSITE" id="PS50865">
    <property type="entry name" value="ZF_MYND_2"/>
    <property type="match status" value="1"/>
</dbReference>
<dbReference type="Pfam" id="PF01753">
    <property type="entry name" value="zf-MYND"/>
    <property type="match status" value="1"/>
</dbReference>
<dbReference type="SUPFAM" id="SSF144232">
    <property type="entry name" value="HIT/MYND zinc finger-like"/>
    <property type="match status" value="1"/>
</dbReference>
<organism evidence="6 7">
    <name type="scientific">Orchesella dallaii</name>
    <dbReference type="NCBI Taxonomy" id="48710"/>
    <lineage>
        <taxon>Eukaryota</taxon>
        <taxon>Metazoa</taxon>
        <taxon>Ecdysozoa</taxon>
        <taxon>Arthropoda</taxon>
        <taxon>Hexapoda</taxon>
        <taxon>Collembola</taxon>
        <taxon>Entomobryomorpha</taxon>
        <taxon>Entomobryoidea</taxon>
        <taxon>Orchesellidae</taxon>
        <taxon>Orchesellinae</taxon>
        <taxon>Orchesella</taxon>
    </lineage>
</organism>
<accession>A0ABP1RCJ3</accession>
<sequence>MELDSNEIMSTSAICCVCGKTSCVYCPRCRQVGYCSHDHRLLHWDAHDKECVAVNPVKIGRIGDGAMKQRTLITRNEFKSGTVVFFDAPLIRGPDDNLLSPDADSIHCLMECAIFHGKSELVFHSVKPARFILILRCLLTKETNPKTWNKILALETNPMSKQLEKLLEGGKPITDRQLKRQHTLEMEVLKEVMDHLRHFQLQKRFSRHLVSRVIQILNWNALPTEMGLRKYLIHASSYIM</sequence>
<name>A0ABP1RCJ3_9HEXA</name>
<dbReference type="InterPro" id="IPR002893">
    <property type="entry name" value="Znf_MYND"/>
</dbReference>
<evidence type="ECO:0000259" key="5">
    <source>
        <dbReference type="PROSITE" id="PS50865"/>
    </source>
</evidence>
<gene>
    <name evidence="6" type="ORF">ODALV1_LOCUS21336</name>
</gene>
<keyword evidence="3" id="KW-0862">Zinc</keyword>
<evidence type="ECO:0000256" key="2">
    <source>
        <dbReference type="ARBA" id="ARBA00022771"/>
    </source>
</evidence>
<comment type="caution">
    <text evidence="6">The sequence shown here is derived from an EMBL/GenBank/DDBJ whole genome shotgun (WGS) entry which is preliminary data.</text>
</comment>
<proteinExistence type="predicted"/>
<dbReference type="Proteomes" id="UP001642540">
    <property type="component" value="Unassembled WGS sequence"/>
</dbReference>
<evidence type="ECO:0000313" key="7">
    <source>
        <dbReference type="Proteomes" id="UP001642540"/>
    </source>
</evidence>
<evidence type="ECO:0000313" key="6">
    <source>
        <dbReference type="EMBL" id="CAL8126296.1"/>
    </source>
</evidence>
<dbReference type="PROSITE" id="PS01360">
    <property type="entry name" value="ZF_MYND_1"/>
    <property type="match status" value="1"/>
</dbReference>
<keyword evidence="7" id="KW-1185">Reference proteome</keyword>
<feature type="domain" description="MYND-type" evidence="5">
    <location>
        <begin position="15"/>
        <end position="51"/>
    </location>
</feature>
<evidence type="ECO:0000256" key="4">
    <source>
        <dbReference type="PROSITE-ProRule" id="PRU00134"/>
    </source>
</evidence>
<evidence type="ECO:0000256" key="3">
    <source>
        <dbReference type="ARBA" id="ARBA00022833"/>
    </source>
</evidence>
<evidence type="ECO:0000256" key="1">
    <source>
        <dbReference type="ARBA" id="ARBA00022723"/>
    </source>
</evidence>
<keyword evidence="2 4" id="KW-0863">Zinc-finger</keyword>
<dbReference type="Gene3D" id="6.10.140.2220">
    <property type="match status" value="1"/>
</dbReference>